<protein>
    <submittedName>
        <fullName evidence="3">Putative RNA polymerase, sigma-24 subunit, ECF subfamily</fullName>
    </submittedName>
</protein>
<dbReference type="KEGG" id="iva:Isova_1674"/>
<dbReference type="InterPro" id="IPR046531">
    <property type="entry name" value="DUF6596"/>
</dbReference>
<dbReference type="STRING" id="743718.Isova_1674"/>
<evidence type="ECO:0000259" key="1">
    <source>
        <dbReference type="Pfam" id="PF04542"/>
    </source>
</evidence>
<name>F6FVJ9_ISOV2</name>
<dbReference type="SUPFAM" id="SSF88946">
    <property type="entry name" value="Sigma2 domain of RNA polymerase sigma factors"/>
    <property type="match status" value="1"/>
</dbReference>
<evidence type="ECO:0000313" key="4">
    <source>
        <dbReference type="Proteomes" id="UP000009236"/>
    </source>
</evidence>
<accession>F6FVJ9</accession>
<reference evidence="3 4" key="1">
    <citation type="submission" date="2011-05" db="EMBL/GenBank/DDBJ databases">
        <title>Complete sequence of Isoptericola variabilis 225.</title>
        <authorList>
            <consortium name="US DOE Joint Genome Institute"/>
            <person name="Lucas S."/>
            <person name="Han J."/>
            <person name="Lapidus A."/>
            <person name="Cheng J.-F."/>
            <person name="Goodwin L."/>
            <person name="Pitluck S."/>
            <person name="Peters L."/>
            <person name="Mikhailova N."/>
            <person name="Zeytun A."/>
            <person name="Han C."/>
            <person name="Tapia R."/>
            <person name="Land M."/>
            <person name="Hauser L."/>
            <person name="Kyrpides N."/>
            <person name="Ivanova N."/>
            <person name="Pagani I."/>
            <person name="Siebers A."/>
            <person name="Allgaier M."/>
            <person name="Thelen M."/>
            <person name="Hugenholtz P."/>
            <person name="Gladden J."/>
            <person name="Woyke T."/>
        </authorList>
    </citation>
    <scope>NUCLEOTIDE SEQUENCE [LARGE SCALE GENOMIC DNA]</scope>
    <source>
        <strain evidence="4">225</strain>
    </source>
</reference>
<dbReference type="PANTHER" id="PTHR47756:SF2">
    <property type="entry name" value="BLL6612 PROTEIN"/>
    <property type="match status" value="1"/>
</dbReference>
<sequence length="395" mass="42716">MGGTHRLRPAALAPGGRGRRLTTAEDALADAFERALVRWPRDGVPGNPEGWLLTVARNRLRDVARSAAVRRTHPFDPARHDPARLDDVDPDAIGDRRLELMLVCAHPAIDRSARTPLMLNTVLGLTAKQVAAAFALPAPTVAARLVRSKRRIGAARIPFEIPDRSVLPERVDHVLEAVYGAYAVEWRIAGAVPRGTPADEALYLAETLADLLPGDPEAHGLAALVCFSTARAPARLDDAGRLVPLGEQDTTRWDGALLERGRLHLRAAYAGGELGRFQLEAAIQAVHAARATTGTTDWPALRDLHRHLSRLFPSLGARVALAAVTAETDGPEAALALLDELDEDGARFQPAWATRADLLRRLGRRAESRAAYDKAVSLTTDPAERAFLQSRRPAA</sequence>
<gene>
    <name evidence="3" type="ordered locus">Isova_1674</name>
</gene>
<dbReference type="Gene3D" id="1.10.1740.10">
    <property type="match status" value="1"/>
</dbReference>
<dbReference type="Pfam" id="PF04542">
    <property type="entry name" value="Sigma70_r2"/>
    <property type="match status" value="1"/>
</dbReference>
<dbReference type="Gene3D" id="1.25.40.10">
    <property type="entry name" value="Tetratricopeptide repeat domain"/>
    <property type="match status" value="1"/>
</dbReference>
<evidence type="ECO:0000259" key="2">
    <source>
        <dbReference type="Pfam" id="PF20239"/>
    </source>
</evidence>
<proteinExistence type="predicted"/>
<dbReference type="Proteomes" id="UP000009236">
    <property type="component" value="Chromosome"/>
</dbReference>
<dbReference type="Pfam" id="PF20239">
    <property type="entry name" value="DUF6596"/>
    <property type="match status" value="1"/>
</dbReference>
<dbReference type="PANTHER" id="PTHR47756">
    <property type="entry name" value="BLL6612 PROTEIN-RELATED"/>
    <property type="match status" value="1"/>
</dbReference>
<evidence type="ECO:0000313" key="3">
    <source>
        <dbReference type="EMBL" id="AEG44426.1"/>
    </source>
</evidence>
<dbReference type="AlphaFoldDB" id="F6FVJ9"/>
<keyword evidence="4" id="KW-1185">Reference proteome</keyword>
<dbReference type="SUPFAM" id="SSF88659">
    <property type="entry name" value="Sigma3 and sigma4 domains of RNA polymerase sigma factors"/>
    <property type="match status" value="1"/>
</dbReference>
<dbReference type="InterPro" id="IPR011990">
    <property type="entry name" value="TPR-like_helical_dom_sf"/>
</dbReference>
<dbReference type="SUPFAM" id="SSF48452">
    <property type="entry name" value="TPR-like"/>
    <property type="match status" value="1"/>
</dbReference>
<feature type="domain" description="RNA polymerase sigma-70 region 2" evidence="1">
    <location>
        <begin position="20"/>
        <end position="67"/>
    </location>
</feature>
<dbReference type="HOGENOM" id="CLU_035311_1_0_11"/>
<dbReference type="EMBL" id="CP002810">
    <property type="protein sequence ID" value="AEG44426.1"/>
    <property type="molecule type" value="Genomic_DNA"/>
</dbReference>
<dbReference type="GO" id="GO:0006352">
    <property type="term" value="P:DNA-templated transcription initiation"/>
    <property type="evidence" value="ECO:0007669"/>
    <property type="project" value="InterPro"/>
</dbReference>
<dbReference type="InterPro" id="IPR013325">
    <property type="entry name" value="RNA_pol_sigma_r2"/>
</dbReference>
<dbReference type="InterPro" id="IPR007627">
    <property type="entry name" value="RNA_pol_sigma70_r2"/>
</dbReference>
<feature type="domain" description="DUF6596" evidence="2">
    <location>
        <begin position="170"/>
        <end position="268"/>
    </location>
</feature>
<dbReference type="eggNOG" id="COG4941">
    <property type="taxonomic scope" value="Bacteria"/>
</dbReference>
<organism evidence="4">
    <name type="scientific">Isoptericola variabilis (strain 225)</name>
    <dbReference type="NCBI Taxonomy" id="743718"/>
    <lineage>
        <taxon>Bacteria</taxon>
        <taxon>Bacillati</taxon>
        <taxon>Actinomycetota</taxon>
        <taxon>Actinomycetes</taxon>
        <taxon>Micrococcales</taxon>
        <taxon>Promicromonosporaceae</taxon>
        <taxon>Isoptericola</taxon>
    </lineage>
</organism>
<dbReference type="InterPro" id="IPR013324">
    <property type="entry name" value="RNA_pol_sigma_r3/r4-like"/>
</dbReference>
<dbReference type="GO" id="GO:0003700">
    <property type="term" value="F:DNA-binding transcription factor activity"/>
    <property type="evidence" value="ECO:0007669"/>
    <property type="project" value="InterPro"/>
</dbReference>